<evidence type="ECO:0000313" key="4">
    <source>
        <dbReference type="Proteomes" id="UP000770717"/>
    </source>
</evidence>
<protein>
    <recommendedName>
        <fullName evidence="2">Ribosomal protein eL8/eL30/eS12/Gadd45 domain-containing protein</fullName>
    </recommendedName>
</protein>
<comment type="caution">
    <text evidence="3">The sequence shown here is derived from an EMBL/GenBank/DDBJ whole genome shotgun (WGS) entry which is preliminary data.</text>
</comment>
<dbReference type="OrthoDB" id="20109at2759"/>
<keyword evidence="4" id="KW-1185">Reference proteome</keyword>
<dbReference type="GO" id="GO:0001650">
    <property type="term" value="C:fibrillar center"/>
    <property type="evidence" value="ECO:0007669"/>
    <property type="project" value="TreeGrafter"/>
</dbReference>
<dbReference type="InterPro" id="IPR042848">
    <property type="entry name" value="Rpp38"/>
</dbReference>
<proteinExistence type="predicted"/>
<dbReference type="GO" id="GO:0033204">
    <property type="term" value="F:ribonuclease P RNA binding"/>
    <property type="evidence" value="ECO:0007669"/>
    <property type="project" value="TreeGrafter"/>
</dbReference>
<evidence type="ECO:0000259" key="2">
    <source>
        <dbReference type="Pfam" id="PF01248"/>
    </source>
</evidence>
<accession>A0A8J6K2F4</accession>
<feature type="domain" description="Ribosomal protein eL8/eL30/eS12/Gadd45" evidence="2">
    <location>
        <begin position="106"/>
        <end position="158"/>
    </location>
</feature>
<dbReference type="GO" id="GO:0005655">
    <property type="term" value="C:nucleolar ribonuclease P complex"/>
    <property type="evidence" value="ECO:0007669"/>
    <property type="project" value="InterPro"/>
</dbReference>
<dbReference type="GO" id="GO:0000172">
    <property type="term" value="C:ribonuclease MRP complex"/>
    <property type="evidence" value="ECO:0007669"/>
    <property type="project" value="InterPro"/>
</dbReference>
<evidence type="ECO:0000256" key="1">
    <source>
        <dbReference type="SAM" id="MobiDB-lite"/>
    </source>
</evidence>
<dbReference type="InterPro" id="IPR004038">
    <property type="entry name" value="Ribosomal_eL8/eL30/eS12/Gad45"/>
</dbReference>
<gene>
    <name evidence="3" type="ORF">GDO78_003095</name>
</gene>
<dbReference type="PANTHER" id="PTHR46948:SF1">
    <property type="entry name" value="RIBONUCLEASE P PROTEIN SUBUNIT P38"/>
    <property type="match status" value="1"/>
</dbReference>
<reference evidence="3" key="1">
    <citation type="thesis" date="2020" institute="ProQuest LLC" country="789 East Eisenhower Parkway, Ann Arbor, MI, USA">
        <title>Comparative Genomics and Chromosome Evolution.</title>
        <authorList>
            <person name="Mudd A.B."/>
        </authorList>
    </citation>
    <scope>NUCLEOTIDE SEQUENCE</scope>
    <source>
        <strain evidence="3">HN-11 Male</strain>
        <tissue evidence="3">Kidney and liver</tissue>
    </source>
</reference>
<feature type="compositionally biased region" description="Basic residues" evidence="1">
    <location>
        <begin position="262"/>
        <end position="274"/>
    </location>
</feature>
<evidence type="ECO:0000313" key="3">
    <source>
        <dbReference type="EMBL" id="KAG9476360.1"/>
    </source>
</evidence>
<name>A0A8J6K2F4_ELECQ</name>
<dbReference type="Proteomes" id="UP000770717">
    <property type="component" value="Unassembled WGS sequence"/>
</dbReference>
<dbReference type="InterPro" id="IPR029064">
    <property type="entry name" value="Ribosomal_eL30-like_sf"/>
</dbReference>
<dbReference type="AlphaFoldDB" id="A0A8J6K2F4"/>
<dbReference type="Pfam" id="PF01248">
    <property type="entry name" value="Ribosomal_L7Ae"/>
    <property type="match status" value="1"/>
</dbReference>
<sequence length="288" mass="31860">MVAKLGVRKSKPVVTKTSLNSPYKKMWTPVAGDDMQFVLKTLLEKFKQLGLKNIKTQKISSKGKRTKKPKSSDGSSKNSAKEERTADTETPKQEAPKSGWTHVDLRKQLAIGINEVTRALERNELSLLIVCKSAKPEMITKHIIELSFSREAPACQLPRLSMNVAPALGLDSVLALGFRKSSDAFREVVEAILPRVPPLHVPWLQSGFRENEEVSVEEEGPREENGAAKPTSPRKRKLSPAKQPADVKLQDLKVKKIVPNPNKKRKVKVKKSLGKKVAPTRPGAGNKS</sequence>
<dbReference type="EMBL" id="WNTK01000011">
    <property type="protein sequence ID" value="KAG9476360.1"/>
    <property type="molecule type" value="Genomic_DNA"/>
</dbReference>
<dbReference type="GO" id="GO:0001682">
    <property type="term" value="P:tRNA 5'-leader removal"/>
    <property type="evidence" value="ECO:0007669"/>
    <property type="project" value="InterPro"/>
</dbReference>
<dbReference type="Gene3D" id="3.30.1330.30">
    <property type="match status" value="1"/>
</dbReference>
<feature type="region of interest" description="Disordered" evidence="1">
    <location>
        <begin position="212"/>
        <end position="288"/>
    </location>
</feature>
<dbReference type="GO" id="GO:0004526">
    <property type="term" value="F:ribonuclease P activity"/>
    <property type="evidence" value="ECO:0007669"/>
    <property type="project" value="TreeGrafter"/>
</dbReference>
<feature type="region of interest" description="Disordered" evidence="1">
    <location>
        <begin position="57"/>
        <end position="99"/>
    </location>
</feature>
<feature type="compositionally biased region" description="Basic and acidic residues" evidence="1">
    <location>
        <begin position="79"/>
        <end position="95"/>
    </location>
</feature>
<dbReference type="PANTHER" id="PTHR46948">
    <property type="entry name" value="RIBONUCLEASE P PROTEIN SUBUNIT P38"/>
    <property type="match status" value="1"/>
</dbReference>
<organism evidence="3 4">
    <name type="scientific">Eleutherodactylus coqui</name>
    <name type="common">Puerto Rican coqui</name>
    <dbReference type="NCBI Taxonomy" id="57060"/>
    <lineage>
        <taxon>Eukaryota</taxon>
        <taxon>Metazoa</taxon>
        <taxon>Chordata</taxon>
        <taxon>Craniata</taxon>
        <taxon>Vertebrata</taxon>
        <taxon>Euteleostomi</taxon>
        <taxon>Amphibia</taxon>
        <taxon>Batrachia</taxon>
        <taxon>Anura</taxon>
        <taxon>Neobatrachia</taxon>
        <taxon>Hyloidea</taxon>
        <taxon>Eleutherodactylidae</taxon>
        <taxon>Eleutherodactylinae</taxon>
        <taxon>Eleutherodactylus</taxon>
        <taxon>Eleutherodactylus</taxon>
    </lineage>
</organism>
<dbReference type="SUPFAM" id="SSF55315">
    <property type="entry name" value="L30e-like"/>
    <property type="match status" value="1"/>
</dbReference>